<dbReference type="OrthoDB" id="5330139at2759"/>
<gene>
    <name evidence="2" type="ORF">BU16DRAFT_559103</name>
</gene>
<dbReference type="InterPro" id="IPR053737">
    <property type="entry name" value="Type_II_TA_Toxin"/>
</dbReference>
<accession>A0A6A6QZ28</accession>
<dbReference type="InterPro" id="IPR036597">
    <property type="entry name" value="Fido-like_dom_sf"/>
</dbReference>
<reference evidence="2" key="1">
    <citation type="journal article" date="2020" name="Stud. Mycol.">
        <title>101 Dothideomycetes genomes: a test case for predicting lifestyles and emergence of pathogens.</title>
        <authorList>
            <person name="Haridas S."/>
            <person name="Albert R."/>
            <person name="Binder M."/>
            <person name="Bloem J."/>
            <person name="Labutti K."/>
            <person name="Salamov A."/>
            <person name="Andreopoulos B."/>
            <person name="Baker S."/>
            <person name="Barry K."/>
            <person name="Bills G."/>
            <person name="Bluhm B."/>
            <person name="Cannon C."/>
            <person name="Castanera R."/>
            <person name="Culley D."/>
            <person name="Daum C."/>
            <person name="Ezra D."/>
            <person name="Gonzalez J."/>
            <person name="Henrissat B."/>
            <person name="Kuo A."/>
            <person name="Liang C."/>
            <person name="Lipzen A."/>
            <person name="Lutzoni F."/>
            <person name="Magnuson J."/>
            <person name="Mondo S."/>
            <person name="Nolan M."/>
            <person name="Ohm R."/>
            <person name="Pangilinan J."/>
            <person name="Park H.-J."/>
            <person name="Ramirez L."/>
            <person name="Alfaro M."/>
            <person name="Sun H."/>
            <person name="Tritt A."/>
            <person name="Yoshinaga Y."/>
            <person name="Zwiers L.-H."/>
            <person name="Turgeon B."/>
            <person name="Goodwin S."/>
            <person name="Spatafora J."/>
            <person name="Crous P."/>
            <person name="Grigoriev I."/>
        </authorList>
    </citation>
    <scope>NUCLEOTIDE SEQUENCE</scope>
    <source>
        <strain evidence="2">CBS 269.34</strain>
    </source>
</reference>
<name>A0A6A6QZ28_9PEZI</name>
<dbReference type="PROSITE" id="PS51459">
    <property type="entry name" value="FIDO"/>
    <property type="match status" value="1"/>
</dbReference>
<dbReference type="AlphaFoldDB" id="A0A6A6QZ28"/>
<dbReference type="Proteomes" id="UP000799750">
    <property type="component" value="Unassembled WGS sequence"/>
</dbReference>
<dbReference type="SUPFAM" id="SSF140931">
    <property type="entry name" value="Fic-like"/>
    <property type="match status" value="1"/>
</dbReference>
<dbReference type="NCBIfam" id="TIGR01550">
    <property type="entry name" value="DOC_P1"/>
    <property type="match status" value="1"/>
</dbReference>
<dbReference type="InterPro" id="IPR003812">
    <property type="entry name" value="Fido"/>
</dbReference>
<organism evidence="2 3">
    <name type="scientific">Lophium mytilinum</name>
    <dbReference type="NCBI Taxonomy" id="390894"/>
    <lineage>
        <taxon>Eukaryota</taxon>
        <taxon>Fungi</taxon>
        <taxon>Dikarya</taxon>
        <taxon>Ascomycota</taxon>
        <taxon>Pezizomycotina</taxon>
        <taxon>Dothideomycetes</taxon>
        <taxon>Pleosporomycetidae</taxon>
        <taxon>Mytilinidiales</taxon>
        <taxon>Mytilinidiaceae</taxon>
        <taxon>Lophium</taxon>
    </lineage>
</organism>
<sequence>MTFDVAKFRFLTAAQVIRLHRSIIMNAQPTQPSMLESAVQSPININYYTTQQNMFQLAAKLSEKIMKNHAFQDGNKRTALLAAYMFLRINGYKLQSAPLQSNTVNGSLANAQVAVCTNAWTAEQLGQFYQQTSTAIERPCYAATTRACHTATAEFTDLGPDDTLVTKDISIGVSDPGEAYVLIPTEVGYALPVGNCLTSSSSALPKPPGRLRLMYYHDTQHFALDSSPVCPRLVIPQQLPRQSTAKTSPATLYPYGEMHTIALDGTPDAEFAHLASTVEQEIGDALDQLKDM</sequence>
<evidence type="ECO:0000259" key="1">
    <source>
        <dbReference type="PROSITE" id="PS51459"/>
    </source>
</evidence>
<evidence type="ECO:0000313" key="3">
    <source>
        <dbReference type="Proteomes" id="UP000799750"/>
    </source>
</evidence>
<proteinExistence type="predicted"/>
<dbReference type="Pfam" id="PF02661">
    <property type="entry name" value="Fic"/>
    <property type="match status" value="1"/>
</dbReference>
<feature type="domain" description="Fido" evidence="1">
    <location>
        <begin position="11"/>
        <end position="131"/>
    </location>
</feature>
<dbReference type="InterPro" id="IPR006440">
    <property type="entry name" value="Doc"/>
</dbReference>
<dbReference type="Gene3D" id="1.20.120.1870">
    <property type="entry name" value="Fic/DOC protein, Fido domain"/>
    <property type="match status" value="1"/>
</dbReference>
<dbReference type="GO" id="GO:0016301">
    <property type="term" value="F:kinase activity"/>
    <property type="evidence" value="ECO:0007669"/>
    <property type="project" value="InterPro"/>
</dbReference>
<dbReference type="PANTHER" id="PTHR39426">
    <property type="entry name" value="HOMOLOGY TO DEATH-ON-CURING PROTEIN OF PHAGE P1"/>
    <property type="match status" value="1"/>
</dbReference>
<dbReference type="EMBL" id="MU004186">
    <property type="protein sequence ID" value="KAF2497352.1"/>
    <property type="molecule type" value="Genomic_DNA"/>
</dbReference>
<protein>
    <recommendedName>
        <fullName evidence="1">Fido domain-containing protein</fullName>
    </recommendedName>
</protein>
<evidence type="ECO:0000313" key="2">
    <source>
        <dbReference type="EMBL" id="KAF2497352.1"/>
    </source>
</evidence>
<dbReference type="PANTHER" id="PTHR39426:SF1">
    <property type="entry name" value="HOMOLOGY TO DEATH-ON-CURING PROTEIN OF PHAGE P1"/>
    <property type="match status" value="1"/>
</dbReference>
<keyword evidence="3" id="KW-1185">Reference proteome</keyword>